<proteinExistence type="predicted"/>
<evidence type="ECO:0000313" key="3">
    <source>
        <dbReference type="Proteomes" id="UP000217005"/>
    </source>
</evidence>
<name>A0A261SEH8_9BORD</name>
<dbReference type="CDD" id="cd01427">
    <property type="entry name" value="HAD_like"/>
    <property type="match status" value="1"/>
</dbReference>
<sequence length="341" mass="37562">MTPVRSLAQRAAATLALASLLLLAACGASKPSDTPESALEGWKPGPARSTLVAFVQAVTTPGPDYVAPADRIAVFDNDGTLWSEQPVYFQVQFALDEVRRMAPEHPAWTTQEPFKSVLAGDMAGVARSGEKGLMQIVGVTHSGMSTEVFTQRVQHWTASARHPRTGQPYTQMTYAPMHALLDYLRAHQFQTYIVSGGDTDFMRAWTQQAYGIPPQQVIGSHFGLAYSVENGVPTLTRQPRLDFNDDGPGKPVAIQRHIGKRPILAFGNSDGDLEMLQWTMGGSGKRLAALVHHTDAAREWAYDRESKIGRLDKALDLARQQGWLVVDMQEAWSRVYAFEQQ</sequence>
<feature type="chain" id="PRO_5012447177" evidence="1">
    <location>
        <begin position="25"/>
        <end position="341"/>
    </location>
</feature>
<dbReference type="InterPro" id="IPR023214">
    <property type="entry name" value="HAD_sf"/>
</dbReference>
<organism evidence="2 3">
    <name type="scientific">Bordetella genomosp. 1</name>
    <dbReference type="NCBI Taxonomy" id="1395607"/>
    <lineage>
        <taxon>Bacteria</taxon>
        <taxon>Pseudomonadati</taxon>
        <taxon>Pseudomonadota</taxon>
        <taxon>Betaproteobacteria</taxon>
        <taxon>Burkholderiales</taxon>
        <taxon>Alcaligenaceae</taxon>
        <taxon>Bordetella</taxon>
    </lineage>
</organism>
<dbReference type="Pfam" id="PF12710">
    <property type="entry name" value="HAD"/>
    <property type="match status" value="1"/>
</dbReference>
<evidence type="ECO:0000256" key="1">
    <source>
        <dbReference type="SAM" id="SignalP"/>
    </source>
</evidence>
<reference evidence="2 3" key="1">
    <citation type="submission" date="2017-05" db="EMBL/GenBank/DDBJ databases">
        <title>Complete and WGS of Bordetella genogroups.</title>
        <authorList>
            <person name="Spilker T."/>
            <person name="LiPuma J."/>
        </authorList>
    </citation>
    <scope>NUCLEOTIDE SEQUENCE [LARGE SCALE GENOMIC DNA]</scope>
    <source>
        <strain evidence="2 3">AU17610</strain>
    </source>
</reference>
<protein>
    <submittedName>
        <fullName evidence="2">Haloacid dehalogenase</fullName>
    </submittedName>
</protein>
<dbReference type="RefSeq" id="WP_094826354.1">
    <property type="nucleotide sequence ID" value="NZ_NEVL01000003.1"/>
</dbReference>
<dbReference type="InterPro" id="IPR036412">
    <property type="entry name" value="HAD-like_sf"/>
</dbReference>
<dbReference type="OrthoDB" id="9799365at2"/>
<evidence type="ECO:0000313" key="2">
    <source>
        <dbReference type="EMBL" id="OZI35545.1"/>
    </source>
</evidence>
<accession>A0A261SEH8</accession>
<comment type="caution">
    <text evidence="2">The sequence shown here is derived from an EMBL/GenBank/DDBJ whole genome shotgun (WGS) entry which is preliminary data.</text>
</comment>
<feature type="signal peptide" evidence="1">
    <location>
        <begin position="1"/>
        <end position="24"/>
    </location>
</feature>
<keyword evidence="1" id="KW-0732">Signal</keyword>
<dbReference type="EMBL" id="NEVL01000003">
    <property type="protein sequence ID" value="OZI35545.1"/>
    <property type="molecule type" value="Genomic_DNA"/>
</dbReference>
<gene>
    <name evidence="2" type="ORF">CEG14_10740</name>
</gene>
<dbReference type="PROSITE" id="PS51257">
    <property type="entry name" value="PROKAR_LIPOPROTEIN"/>
    <property type="match status" value="1"/>
</dbReference>
<dbReference type="Gene3D" id="3.40.50.1000">
    <property type="entry name" value="HAD superfamily/HAD-like"/>
    <property type="match status" value="1"/>
</dbReference>
<dbReference type="AlphaFoldDB" id="A0A261SEH8"/>
<dbReference type="Proteomes" id="UP000217005">
    <property type="component" value="Unassembled WGS sequence"/>
</dbReference>
<dbReference type="SUPFAM" id="SSF56784">
    <property type="entry name" value="HAD-like"/>
    <property type="match status" value="1"/>
</dbReference>